<reference evidence="3" key="2">
    <citation type="submission" date="2021-04" db="EMBL/GenBank/DDBJ databases">
        <title>Melanchra picta nucleopolyhedrovirus is an isolate of species Mamestra configurata nucleopolyhedrovirus A.</title>
        <authorList>
            <person name="Harrison R.L."/>
            <person name="Rowley D.L."/>
        </authorList>
    </citation>
    <scope>NUCLEOTIDE SEQUENCE</scope>
    <source>
        <strain evidence="2">185</strain>
        <strain evidence="3">600</strain>
    </source>
</reference>
<organism evidence="3">
    <name type="scientific">Melanchra picta nucleopolyhedrovirus</name>
    <dbReference type="NCBI Taxonomy" id="2975247"/>
    <lineage>
        <taxon>Viruses</taxon>
        <taxon>Viruses incertae sedis</taxon>
        <taxon>Naldaviricetes</taxon>
        <taxon>Lefavirales</taxon>
        <taxon>Baculoviridae</taxon>
        <taxon>Alphabaculovirus</taxon>
        <taxon>Alphabaculovirus maconfiguratae</taxon>
    </lineage>
</organism>
<sequence length="129" mass="14730">MIVNYIHHRRQTKYKTNVFLCNLFILNTCIVDIFWHFIHTPVDVMSYSCIVAQSFNFVVVQMHDAGVDGIVILGLFNIPNAVVVVDAHDVHVGLFFVEYVRPQKLSQASVHFRLIDEIGSHLCYIGLIA</sequence>
<evidence type="ECO:0000256" key="1">
    <source>
        <dbReference type="SAM" id="Phobius"/>
    </source>
</evidence>
<dbReference type="EMBL" id="MW892741">
    <property type="protein sequence ID" value="UVZ35168.1"/>
    <property type="molecule type" value="Genomic_DNA"/>
</dbReference>
<name>A0AA49CJK6_NPVMC</name>
<proteinExistence type="predicted"/>
<reference evidence="3" key="1">
    <citation type="journal article" date="1968" name="J. Invertebr. Pathol.">
        <title>A previously undescribed polyhedrosis of the zebra caterpillar, Ceramica picta.</title>
        <authorList>
            <person name="Adams J.R."/>
            <person name="Wallis R.L."/>
            <person name="Wilcox T.A."/>
            <person name="Faust R.M."/>
        </authorList>
    </citation>
    <scope>NUCLEOTIDE SEQUENCE</scope>
    <source>
        <strain evidence="2">185</strain>
        <strain evidence="3">600</strain>
    </source>
</reference>
<feature type="transmembrane region" description="Helical" evidence="1">
    <location>
        <begin position="18"/>
        <end position="38"/>
    </location>
</feature>
<evidence type="ECO:0000313" key="2">
    <source>
        <dbReference type="EMBL" id="UVZ34996.1"/>
    </source>
</evidence>
<keyword evidence="1" id="KW-0472">Membrane</keyword>
<keyword evidence="1" id="KW-0812">Transmembrane</keyword>
<keyword evidence="1" id="KW-1133">Transmembrane helix</keyword>
<dbReference type="EMBL" id="MW892740">
    <property type="protein sequence ID" value="UVZ34996.1"/>
    <property type="molecule type" value="Genomic_DNA"/>
</dbReference>
<protein>
    <submittedName>
        <fullName evidence="3">Uncharacterized protein</fullName>
    </submittedName>
</protein>
<evidence type="ECO:0000313" key="3">
    <source>
        <dbReference type="EMBL" id="UVZ35168.1"/>
    </source>
</evidence>
<accession>A0AA49CJK6</accession>